<feature type="transmembrane region" description="Helical" evidence="2">
    <location>
        <begin position="815"/>
        <end position="842"/>
    </location>
</feature>
<evidence type="ECO:0000256" key="3">
    <source>
        <dbReference type="SAM" id="SignalP"/>
    </source>
</evidence>
<feature type="signal peptide" evidence="3">
    <location>
        <begin position="1"/>
        <end position="22"/>
    </location>
</feature>
<sequence>MRQFKILFAMLFLLLVGNQAQALEYSNICEVMRTATPQSKGLASQITQGMFACDADQGVSVLLALEGTNSAAVKAIKPILVNAGRTDASFSKPSPFLDSMTTYLTNIGLGVTGLIAVFLIWKFLYDKAKTGSLEAAIKNNTVRMIALLLLFCHLILVSVVMLLFAIFGFMVSNKHALSTDLEELAKSEDYNFVRAEEKMVFSANIERINDIATEDLRTIDAMFANNRVALGEAGYTRGEILKISADAGLKVSKDKSWGTPNVDATTNWKNILNWLNEVKDYSMKKSADDYPFKDQVLKGYPASFGKFIIGSNGADVEQLTGESLNDGTMRSMFEKGAKTSNEMLGGSSTYLKNTGTLGRKYYAQIMDDNFQTNSMNVVDGKFDAEEQAIVDDAYTKSKEVMGILKLDEIGVSTSSVAEVIKSKFASGFLSAYMGHDFDADGASFQNIINYFKNTIVKAKLNEYCTDTWSEHESSRRAIKQYNELPNDVKGSKLNRDQGWDSISDFDMQCATLNPISLKIEILGSENQADVLKFRAVQLAYLTAANRAFELYYIGVKKALQENKEGIDMLTYEVLTNSTKGILGSALSASSMSKFRNNKNISTQTLKNAFFVHWDNADIKNYNYVNRKVLCGIQDVRPEGQASSCNLVPFAPIDYKGLYLSAIINVTPSTLLDDGSWFSKFDFNKLIMDAIGFDFTSIKLMAGFDPSLSIMKGRAECAANPQSCANNYHIGLAGGMYMLGNEMFDFGVKIILLKALTAVADGTLDSIIEMIGSSDSSSAGIKTGQFTGNIAKFLGSFSGKTVQIALKSMDIIMSAYLPLGYVFAALGFFCKYVIPLALFFMLLGRLISFIYFAFFFKFIEAPVLFSYGAISGNPIHLQRAGWKLVYLAWYMPVLALFMKVISFTADNMNAQGLIAGILGMSDGSFIGDILAILATVIFIIFCIFSIYKSGMDQFDSTMKVIGNEDTPADDSANRMYALLFANNRMQNAISSSVPALEKGFKNLVANNLKAKQYEAQRKERNRQAREEFSKEEHKNKQTTEGEA</sequence>
<dbReference type="EMBL" id="LR590482">
    <property type="protein sequence ID" value="VTR04696.1"/>
    <property type="molecule type" value="Genomic_DNA"/>
</dbReference>
<feature type="transmembrane region" description="Helical" evidence="2">
    <location>
        <begin position="848"/>
        <end position="871"/>
    </location>
</feature>
<dbReference type="Proteomes" id="UP000306562">
    <property type="component" value="Chromosome"/>
</dbReference>
<accession>A0AAX3ID47</accession>
<feature type="transmembrane region" description="Helical" evidence="2">
    <location>
        <begin position="103"/>
        <end position="124"/>
    </location>
</feature>
<feature type="chain" id="PRO_5043466499" evidence="3">
    <location>
        <begin position="23"/>
        <end position="1042"/>
    </location>
</feature>
<evidence type="ECO:0000256" key="1">
    <source>
        <dbReference type="SAM" id="MobiDB-lite"/>
    </source>
</evidence>
<feature type="transmembrane region" description="Helical" evidence="2">
    <location>
        <begin position="924"/>
        <end position="946"/>
    </location>
</feature>
<dbReference type="RefSeq" id="WP_106110952.1">
    <property type="nucleotide sequence ID" value="NZ_CBCSGQ010000006.1"/>
</dbReference>
<protein>
    <submittedName>
        <fullName evidence="4">Membrane protein</fullName>
    </submittedName>
</protein>
<keyword evidence="3" id="KW-0732">Signal</keyword>
<reference evidence="4 5" key="1">
    <citation type="submission" date="2019-05" db="EMBL/GenBank/DDBJ databases">
        <authorList>
            <consortium name="Pathogen Informatics"/>
        </authorList>
    </citation>
    <scope>NUCLEOTIDE SEQUENCE [LARGE SCALE GENOMIC DNA]</scope>
    <source>
        <strain evidence="4 5">NCTC10696</strain>
    </source>
</reference>
<keyword evidence="2" id="KW-0812">Transmembrane</keyword>
<name>A0AAX3ID47_9PSED</name>
<keyword evidence="2" id="KW-0472">Membrane</keyword>
<feature type="transmembrane region" description="Helical" evidence="2">
    <location>
        <begin position="145"/>
        <end position="171"/>
    </location>
</feature>
<feature type="region of interest" description="Disordered" evidence="1">
    <location>
        <begin position="1013"/>
        <end position="1042"/>
    </location>
</feature>
<gene>
    <name evidence="4" type="ORF">NCTC10696_05141</name>
</gene>
<evidence type="ECO:0000313" key="5">
    <source>
        <dbReference type="Proteomes" id="UP000306562"/>
    </source>
</evidence>
<organism evidence="4 5">
    <name type="scientific">Pseudomonas synxantha</name>
    <dbReference type="NCBI Taxonomy" id="47883"/>
    <lineage>
        <taxon>Bacteria</taxon>
        <taxon>Pseudomonadati</taxon>
        <taxon>Pseudomonadota</taxon>
        <taxon>Gammaproteobacteria</taxon>
        <taxon>Pseudomonadales</taxon>
        <taxon>Pseudomonadaceae</taxon>
        <taxon>Pseudomonas</taxon>
    </lineage>
</organism>
<evidence type="ECO:0000256" key="2">
    <source>
        <dbReference type="SAM" id="Phobius"/>
    </source>
</evidence>
<feature type="transmembrane region" description="Helical" evidence="2">
    <location>
        <begin position="883"/>
        <end position="904"/>
    </location>
</feature>
<keyword evidence="2" id="KW-1133">Transmembrane helix</keyword>
<dbReference type="AlphaFoldDB" id="A0AAX3ID47"/>
<proteinExistence type="predicted"/>
<evidence type="ECO:0000313" key="4">
    <source>
        <dbReference type="EMBL" id="VTR04696.1"/>
    </source>
</evidence>